<keyword evidence="11" id="KW-0472">Membrane</keyword>
<dbReference type="EMBL" id="JACEIK010001829">
    <property type="protein sequence ID" value="MCD7472455.1"/>
    <property type="molecule type" value="Genomic_DNA"/>
</dbReference>
<reference evidence="15 16" key="1">
    <citation type="journal article" date="2021" name="BMC Genomics">
        <title>Datura genome reveals duplications of psychoactive alkaloid biosynthetic genes and high mutation rate following tissue culture.</title>
        <authorList>
            <person name="Rajewski A."/>
            <person name="Carter-House D."/>
            <person name="Stajich J."/>
            <person name="Litt A."/>
        </authorList>
    </citation>
    <scope>NUCLEOTIDE SEQUENCE [LARGE SCALE GENOMIC DNA]</scope>
    <source>
        <strain evidence="15">AR-01</strain>
    </source>
</reference>
<evidence type="ECO:0000256" key="11">
    <source>
        <dbReference type="ARBA" id="ARBA00023136"/>
    </source>
</evidence>
<evidence type="ECO:0000313" key="16">
    <source>
        <dbReference type="Proteomes" id="UP000823775"/>
    </source>
</evidence>
<dbReference type="InterPro" id="IPR002325">
    <property type="entry name" value="Cyt_f"/>
</dbReference>
<evidence type="ECO:0000256" key="6">
    <source>
        <dbReference type="ARBA" id="ARBA00022640"/>
    </source>
</evidence>
<protein>
    <recommendedName>
        <fullName evidence="3">Cytochrome f</fullName>
    </recommendedName>
    <alternativeName>
        <fullName evidence="4">Uncharacterized protein ycf15</fullName>
    </alternativeName>
</protein>
<evidence type="ECO:0000256" key="12">
    <source>
        <dbReference type="ARBA" id="ARBA00025834"/>
    </source>
</evidence>
<organism evidence="15 16">
    <name type="scientific">Datura stramonium</name>
    <name type="common">Jimsonweed</name>
    <name type="synonym">Common thornapple</name>
    <dbReference type="NCBI Taxonomy" id="4076"/>
    <lineage>
        <taxon>Eukaryota</taxon>
        <taxon>Viridiplantae</taxon>
        <taxon>Streptophyta</taxon>
        <taxon>Embryophyta</taxon>
        <taxon>Tracheophyta</taxon>
        <taxon>Spermatophyta</taxon>
        <taxon>Magnoliopsida</taxon>
        <taxon>eudicotyledons</taxon>
        <taxon>Gunneridae</taxon>
        <taxon>Pentapetalae</taxon>
        <taxon>asterids</taxon>
        <taxon>lamiids</taxon>
        <taxon>Solanales</taxon>
        <taxon>Solanaceae</taxon>
        <taxon>Solanoideae</taxon>
        <taxon>Datureae</taxon>
        <taxon>Datura</taxon>
    </lineage>
</organism>
<keyword evidence="10" id="KW-0793">Thylakoid</keyword>
<keyword evidence="5" id="KW-0602">Photosynthesis</keyword>
<dbReference type="Pfam" id="PF05695">
    <property type="entry name" value="Ycf2"/>
    <property type="match status" value="1"/>
</dbReference>
<proteinExistence type="inferred from homology"/>
<accession>A0ABS8TNI9</accession>
<dbReference type="PANTHER" id="PTHR33288:SF10">
    <property type="entry name" value="CYTOCHROME F"/>
    <property type="match status" value="1"/>
</dbReference>
<evidence type="ECO:0000256" key="8">
    <source>
        <dbReference type="ARBA" id="ARBA00022729"/>
    </source>
</evidence>
<keyword evidence="8" id="KW-0732">Signal</keyword>
<comment type="subcellular location">
    <subcellularLocation>
        <location evidence="13">Plastid thylakoid membrane</location>
        <topology evidence="13">Single-pass membrane protein</topology>
    </subcellularLocation>
</comment>
<feature type="domain" description="Ycf2 N-terminal" evidence="14">
    <location>
        <begin position="39"/>
        <end position="67"/>
    </location>
</feature>
<dbReference type="PROSITE" id="PS51010">
    <property type="entry name" value="CYTF"/>
    <property type="match status" value="1"/>
</dbReference>
<evidence type="ECO:0000259" key="14">
    <source>
        <dbReference type="Pfam" id="PF05695"/>
    </source>
</evidence>
<evidence type="ECO:0000256" key="13">
    <source>
        <dbReference type="ARBA" id="ARBA00046266"/>
    </source>
</evidence>
<keyword evidence="6" id="KW-0934">Plastid</keyword>
<evidence type="ECO:0000256" key="1">
    <source>
        <dbReference type="ARBA" id="ARBA00003068"/>
    </source>
</evidence>
<evidence type="ECO:0000256" key="7">
    <source>
        <dbReference type="ARBA" id="ARBA00022692"/>
    </source>
</evidence>
<comment type="subunit">
    <text evidence="12">The 4 large subunits of the cytochrome b6-f complex are cytochrome b6, subunit IV (17 kDa polypeptide, PetD), cytochrome f and the Rieske protein, while the 4 small subunits are PetG, PetL, PetM and PetN. The complex functions as a dimer.</text>
</comment>
<evidence type="ECO:0000256" key="5">
    <source>
        <dbReference type="ARBA" id="ARBA00022531"/>
    </source>
</evidence>
<evidence type="ECO:0000256" key="9">
    <source>
        <dbReference type="ARBA" id="ARBA00022989"/>
    </source>
</evidence>
<evidence type="ECO:0000313" key="15">
    <source>
        <dbReference type="EMBL" id="MCD7472455.1"/>
    </source>
</evidence>
<keyword evidence="9" id="KW-1133">Transmembrane helix</keyword>
<sequence>MLTSQFIRLPRQIPRLNPGQAVETTKLEYGRGRRNFWWSMIHRNNESPLISTHLRSPNAQEFLYSILCPCGDGVTEVFLRIQEKVMARRAIYHYDRCQVDGERSQFAKENKTASERCSDMLSFTTKKYWILLRIGPERRRKVGSKSPTEGRQVVDIIPPEPELLVSEGESIKFDQPLMSNPNVGGFVQGDAIELSRSFIIPKRTK</sequence>
<gene>
    <name evidence="15" type="ORF">HAX54_013691</name>
</gene>
<dbReference type="PRINTS" id="PR00610">
    <property type="entry name" value="CYTOCHROMEF"/>
</dbReference>
<dbReference type="InterPro" id="IPR019645">
    <property type="entry name" value="Uncharacterised_Ycf15"/>
</dbReference>
<name>A0ABS8TNI9_DATST</name>
<dbReference type="Proteomes" id="UP000823775">
    <property type="component" value="Unassembled WGS sequence"/>
</dbReference>
<dbReference type="Gene3D" id="2.40.50.100">
    <property type="match status" value="1"/>
</dbReference>
<dbReference type="InterPro" id="IPR011054">
    <property type="entry name" value="Rudment_hybrid_motif"/>
</dbReference>
<dbReference type="InterPro" id="IPR056777">
    <property type="entry name" value="Ycf2_N"/>
</dbReference>
<comment type="function">
    <text evidence="1">Component of the cytochrome b6-f complex, which mediates electron transfer between photosystem II (PSII) and photosystem I (PSI), cyclic electron flow around PSI, and state transitions.</text>
</comment>
<comment type="caution">
    <text evidence="15">The sequence shown here is derived from an EMBL/GenBank/DDBJ whole genome shotgun (WGS) entry which is preliminary data.</text>
</comment>
<dbReference type="Pfam" id="PF01333">
    <property type="entry name" value="Apocytochr_F_C"/>
    <property type="match status" value="1"/>
</dbReference>
<evidence type="ECO:0000256" key="10">
    <source>
        <dbReference type="ARBA" id="ARBA00023078"/>
    </source>
</evidence>
<dbReference type="Pfam" id="PF10705">
    <property type="entry name" value="Ycf15"/>
    <property type="match status" value="1"/>
</dbReference>
<evidence type="ECO:0000256" key="4">
    <source>
        <dbReference type="ARBA" id="ARBA00017335"/>
    </source>
</evidence>
<keyword evidence="7" id="KW-0812">Transmembrane</keyword>
<dbReference type="SUPFAM" id="SSF51246">
    <property type="entry name" value="Rudiment single hybrid motif"/>
    <property type="match status" value="1"/>
</dbReference>
<evidence type="ECO:0000256" key="3">
    <source>
        <dbReference type="ARBA" id="ARBA00013528"/>
    </source>
</evidence>
<evidence type="ECO:0000256" key="2">
    <source>
        <dbReference type="ARBA" id="ARBA00009896"/>
    </source>
</evidence>
<comment type="similarity">
    <text evidence="2">Belongs to the ycf15 family.</text>
</comment>
<keyword evidence="16" id="KW-1185">Reference proteome</keyword>
<dbReference type="PANTHER" id="PTHR33288">
    <property type="match status" value="1"/>
</dbReference>